<dbReference type="PROSITE" id="PS50076">
    <property type="entry name" value="DNAJ_2"/>
    <property type="match status" value="1"/>
</dbReference>
<dbReference type="Proteomes" id="UP001326613">
    <property type="component" value="Chromosome"/>
</dbReference>
<dbReference type="InterPro" id="IPR004640">
    <property type="entry name" value="HscB"/>
</dbReference>
<evidence type="ECO:0000256" key="1">
    <source>
        <dbReference type="ARBA" id="ARBA00010476"/>
    </source>
</evidence>
<dbReference type="Gene3D" id="1.10.287.110">
    <property type="entry name" value="DnaJ domain"/>
    <property type="match status" value="1"/>
</dbReference>
<dbReference type="InterPro" id="IPR001623">
    <property type="entry name" value="DnaJ_domain"/>
</dbReference>
<dbReference type="Pfam" id="PF00226">
    <property type="entry name" value="DnaJ"/>
    <property type="match status" value="1"/>
</dbReference>
<dbReference type="Pfam" id="PF07743">
    <property type="entry name" value="HSCB_C"/>
    <property type="match status" value="1"/>
</dbReference>
<evidence type="ECO:0000313" key="5">
    <source>
        <dbReference type="EMBL" id="WPY00433.1"/>
    </source>
</evidence>
<dbReference type="RefSeq" id="WP_323738501.1">
    <property type="nucleotide sequence ID" value="NZ_CP112932.1"/>
</dbReference>
<protein>
    <submittedName>
        <fullName evidence="5">Co-chaperone HscB</fullName>
    </submittedName>
</protein>
<dbReference type="InterPro" id="IPR036386">
    <property type="entry name" value="HscB_C_sf"/>
</dbReference>
<reference evidence="5 6" key="1">
    <citation type="submission" date="2022-10" db="EMBL/GenBank/DDBJ databases">
        <title>Host association and intracellularity evolved multiple times independently in the Rickettsiales.</title>
        <authorList>
            <person name="Castelli M."/>
            <person name="Nardi T."/>
            <person name="Gammuto L."/>
            <person name="Bellinzona G."/>
            <person name="Sabaneyeva E."/>
            <person name="Potekhin A."/>
            <person name="Serra V."/>
            <person name="Petroni G."/>
            <person name="Sassera D."/>
        </authorList>
    </citation>
    <scope>NUCLEOTIDE SEQUENCE [LARGE SCALE GENOMIC DNA]</scope>
    <source>
        <strain evidence="5 6">Kr 154-4</strain>
    </source>
</reference>
<keyword evidence="6" id="KW-1185">Reference proteome</keyword>
<dbReference type="Gene3D" id="1.20.1280.20">
    <property type="entry name" value="HscB, C-terminal domain"/>
    <property type="match status" value="1"/>
</dbReference>
<keyword evidence="2" id="KW-0143">Chaperone</keyword>
<evidence type="ECO:0000259" key="4">
    <source>
        <dbReference type="PROSITE" id="PS50076"/>
    </source>
</evidence>
<evidence type="ECO:0000256" key="2">
    <source>
        <dbReference type="ARBA" id="ARBA00023186"/>
    </source>
</evidence>
<dbReference type="PANTHER" id="PTHR14021">
    <property type="entry name" value="IRON-SULFUR CLUSTER CO-CHAPERONE PROTEIN HSCB"/>
    <property type="match status" value="1"/>
</dbReference>
<dbReference type="SUPFAM" id="SSF47144">
    <property type="entry name" value="HSC20 (HSCB), C-terminal oligomerisation domain"/>
    <property type="match status" value="1"/>
</dbReference>
<evidence type="ECO:0000313" key="6">
    <source>
        <dbReference type="Proteomes" id="UP001326613"/>
    </source>
</evidence>
<proteinExistence type="inferred from homology"/>
<sequence length="165" mass="19634">MNYFQLLNIKEGYDVDFDQLHQQYLSLQIIHHPDNITADNKKNNLSISIDLNNAYKILKDEVLRAEYLLSLYNIDINADNLRTRLSTIELQNIWQELEKVEEISDYKILELEYQHQQRIKAEILLNLTKAFADKQWFLAVNLTIRLKYLVNLINNIKLKINILCK</sequence>
<dbReference type="NCBIfam" id="TIGR00714">
    <property type="entry name" value="hscB"/>
    <property type="match status" value="1"/>
</dbReference>
<evidence type="ECO:0000256" key="3">
    <source>
        <dbReference type="ARBA" id="ARBA00025596"/>
    </source>
</evidence>
<dbReference type="SUPFAM" id="SSF46565">
    <property type="entry name" value="Chaperone J-domain"/>
    <property type="match status" value="1"/>
</dbReference>
<accession>A0ABZ0US15</accession>
<dbReference type="InterPro" id="IPR009073">
    <property type="entry name" value="HscB_oligo_C"/>
</dbReference>
<dbReference type="SMART" id="SM00271">
    <property type="entry name" value="DnaJ"/>
    <property type="match status" value="1"/>
</dbReference>
<comment type="function">
    <text evidence="3">Co-chaperone involved in the maturation of iron-sulfur cluster-containing proteins. Seems to help targeting proteins to be folded toward HscA.</text>
</comment>
<comment type="similarity">
    <text evidence="1">Belongs to the HscB family.</text>
</comment>
<gene>
    <name evidence="5" type="ORF">Trichorick_00307</name>
</gene>
<feature type="domain" description="J" evidence="4">
    <location>
        <begin position="2"/>
        <end position="71"/>
    </location>
</feature>
<dbReference type="EMBL" id="CP112932">
    <property type="protein sequence ID" value="WPY00433.1"/>
    <property type="molecule type" value="Genomic_DNA"/>
</dbReference>
<dbReference type="InterPro" id="IPR036869">
    <property type="entry name" value="J_dom_sf"/>
</dbReference>
<dbReference type="PANTHER" id="PTHR14021:SF15">
    <property type="entry name" value="IRON-SULFUR CLUSTER CO-CHAPERONE PROTEIN HSCB"/>
    <property type="match status" value="1"/>
</dbReference>
<organism evidence="5 6">
    <name type="scientific">Candidatus Trichorickettsia mobilis</name>
    <dbReference type="NCBI Taxonomy" id="1346319"/>
    <lineage>
        <taxon>Bacteria</taxon>
        <taxon>Pseudomonadati</taxon>
        <taxon>Pseudomonadota</taxon>
        <taxon>Alphaproteobacteria</taxon>
        <taxon>Rickettsiales</taxon>
        <taxon>Rickettsiaceae</taxon>
        <taxon>Rickettsieae</taxon>
        <taxon>Candidatus Trichorickettsia</taxon>
    </lineage>
</organism>
<name>A0ABZ0US15_9RICK</name>